<feature type="repeat" description="ANK" evidence="5">
    <location>
        <begin position="934"/>
        <end position="956"/>
    </location>
</feature>
<comment type="caution">
    <text evidence="9">The sequence shown here is derived from an EMBL/GenBank/DDBJ whole genome shotgun (WGS) entry which is preliminary data.</text>
</comment>
<dbReference type="SMART" id="SM00317">
    <property type="entry name" value="SET"/>
    <property type="match status" value="1"/>
</dbReference>
<dbReference type="STRING" id="543379.A0A232FBY9"/>
<dbReference type="PANTHER" id="PTHR46307">
    <property type="entry name" value="G9A, ISOFORM B"/>
    <property type="match status" value="1"/>
</dbReference>
<feature type="region of interest" description="Disordered" evidence="6">
    <location>
        <begin position="598"/>
        <end position="621"/>
    </location>
</feature>
<dbReference type="CDD" id="cd10543">
    <property type="entry name" value="SET_EHMT"/>
    <property type="match status" value="1"/>
</dbReference>
<dbReference type="PROSITE" id="PS50280">
    <property type="entry name" value="SET"/>
    <property type="match status" value="1"/>
</dbReference>
<dbReference type="GO" id="GO:0000785">
    <property type="term" value="C:chromatin"/>
    <property type="evidence" value="ECO:0007669"/>
    <property type="project" value="TreeGrafter"/>
</dbReference>
<dbReference type="SUPFAM" id="SSF82199">
    <property type="entry name" value="SET domain"/>
    <property type="match status" value="1"/>
</dbReference>
<accession>A0A232FBY9</accession>
<feature type="region of interest" description="Disordered" evidence="6">
    <location>
        <begin position="466"/>
        <end position="500"/>
    </location>
</feature>
<keyword evidence="5" id="KW-0040">ANK repeat</keyword>
<feature type="repeat" description="ANK" evidence="5">
    <location>
        <begin position="1004"/>
        <end position="1036"/>
    </location>
</feature>
<dbReference type="GO" id="GO:0032259">
    <property type="term" value="P:methylation"/>
    <property type="evidence" value="ECO:0007669"/>
    <property type="project" value="UniProtKB-KW"/>
</dbReference>
<feature type="compositionally biased region" description="Polar residues" evidence="6">
    <location>
        <begin position="484"/>
        <end position="496"/>
    </location>
</feature>
<dbReference type="GO" id="GO:0000122">
    <property type="term" value="P:negative regulation of transcription by RNA polymerase II"/>
    <property type="evidence" value="ECO:0007669"/>
    <property type="project" value="TreeGrafter"/>
</dbReference>
<dbReference type="FunFam" id="2.170.270.10:FF:000005">
    <property type="entry name" value="Euchromatic histone-lysine N-methyltransferase 2"/>
    <property type="match status" value="1"/>
</dbReference>
<dbReference type="InterPro" id="IPR001214">
    <property type="entry name" value="SET_dom"/>
</dbReference>
<dbReference type="SUPFAM" id="SSF48403">
    <property type="entry name" value="Ankyrin repeat"/>
    <property type="match status" value="1"/>
</dbReference>
<feature type="compositionally biased region" description="Basic residues" evidence="6">
    <location>
        <begin position="313"/>
        <end position="323"/>
    </location>
</feature>
<dbReference type="InterPro" id="IPR047762">
    <property type="entry name" value="EHMT_CRR"/>
</dbReference>
<evidence type="ECO:0000313" key="9">
    <source>
        <dbReference type="EMBL" id="OXU28344.1"/>
    </source>
</evidence>
<feature type="compositionally biased region" description="Polar residues" evidence="6">
    <location>
        <begin position="132"/>
        <end position="147"/>
    </location>
</feature>
<keyword evidence="3" id="KW-0808">Transferase</keyword>
<proteinExistence type="predicted"/>
<dbReference type="Pfam" id="PF00023">
    <property type="entry name" value="Ank"/>
    <property type="match status" value="1"/>
</dbReference>
<feature type="compositionally biased region" description="Basic and acidic residues" evidence="6">
    <location>
        <begin position="379"/>
        <end position="399"/>
    </location>
</feature>
<feature type="repeat" description="ANK" evidence="5">
    <location>
        <begin position="901"/>
        <end position="933"/>
    </location>
</feature>
<dbReference type="PANTHER" id="PTHR46307:SF4">
    <property type="entry name" value="G9A, ISOFORM B"/>
    <property type="match status" value="1"/>
</dbReference>
<feature type="compositionally biased region" description="Polar residues" evidence="6">
    <location>
        <begin position="608"/>
        <end position="621"/>
    </location>
</feature>
<dbReference type="Pfam" id="PF00856">
    <property type="entry name" value="SET"/>
    <property type="match status" value="1"/>
</dbReference>
<evidence type="ECO:0000256" key="1">
    <source>
        <dbReference type="ARBA" id="ARBA00004286"/>
    </source>
</evidence>
<dbReference type="OrthoDB" id="616263at2759"/>
<dbReference type="InterPro" id="IPR036770">
    <property type="entry name" value="Ankyrin_rpt-contain_sf"/>
</dbReference>
<feature type="compositionally biased region" description="Basic and acidic residues" evidence="6">
    <location>
        <begin position="773"/>
        <end position="782"/>
    </location>
</feature>
<feature type="compositionally biased region" description="Polar residues" evidence="6">
    <location>
        <begin position="791"/>
        <end position="803"/>
    </location>
</feature>
<dbReference type="Proteomes" id="UP000215335">
    <property type="component" value="Unassembled WGS sequence"/>
</dbReference>
<dbReference type="InterPro" id="IPR046341">
    <property type="entry name" value="SET_dom_sf"/>
</dbReference>
<evidence type="ECO:0000256" key="6">
    <source>
        <dbReference type="SAM" id="MobiDB-lite"/>
    </source>
</evidence>
<feature type="region of interest" description="Disordered" evidence="6">
    <location>
        <begin position="179"/>
        <end position="434"/>
    </location>
</feature>
<evidence type="ECO:0000259" key="7">
    <source>
        <dbReference type="PROSITE" id="PS50280"/>
    </source>
</evidence>
<dbReference type="SMART" id="SM00468">
    <property type="entry name" value="PreSET"/>
    <property type="match status" value="1"/>
</dbReference>
<feature type="repeat" description="ANK" evidence="5">
    <location>
        <begin position="868"/>
        <end position="900"/>
    </location>
</feature>
<dbReference type="EMBL" id="NNAY01000443">
    <property type="protein sequence ID" value="OXU28344.1"/>
    <property type="molecule type" value="Genomic_DNA"/>
</dbReference>
<evidence type="ECO:0000256" key="2">
    <source>
        <dbReference type="ARBA" id="ARBA00022454"/>
    </source>
</evidence>
<dbReference type="PRINTS" id="PR01415">
    <property type="entry name" value="ANKYRIN"/>
</dbReference>
<dbReference type="InterPro" id="IPR007728">
    <property type="entry name" value="Pre-SET_dom"/>
</dbReference>
<feature type="compositionally biased region" description="Basic and acidic residues" evidence="6">
    <location>
        <begin position="94"/>
        <end position="119"/>
    </location>
</feature>
<evidence type="ECO:0000259" key="8">
    <source>
        <dbReference type="PROSITE" id="PS50867"/>
    </source>
</evidence>
<sequence>MSESDCMDTSSAVGSQKEDTEDEDMSSKSKLSIQQILEGMTNEFNSTPRKIQKSVVQLVRKPEKPQPKVVEDSVKVIKVNKSLNNVQEEVKIVKENVPQKKVDKSPTKSEEPQKQEATNKSRIVLTFRTIDENTGQGKKTKISSCPSNLSLVPDELINCNQIGGVSVKIENFDEICDSVNKSDKEGSQKQSPGKNVKSPTASKEKRNEQNNLEKNVLEKEKPSPETEKSNSETVVENRKNGGDAVADKPPMESESITPVTRKARQKRLRELSVEPELKRSARRLSKESSKTTVLESAMARKEKFNYTEESTKRKYSKPGRPRKVLPEKKDTIPLLNPIEPQKVVVEKDSIPKKDTALKKDTLSKKESVAQKNNLSKMDNVPKKVEVPEVDVPPEKDIASKVDTSSSMKDDVSKSDISPRKDNISKKNHIPKLTPLDSIKPISEKKAPIPKLNPLVPQKLISDKHLPKLPKLSPLNSPRFMIGKNKNNPKLDSSQKSNKYEGMPKLTPIIKNPEIVQQTFSQPSARTIKIVQDETLLENENEEFRKPVSMKLKRIKNRIQAISNARKLAKGITGENLPSTEEDMGSSDDAMLEENSTSTKRMRRHLIPSPSTAEGQASTPESTAILSKIRTGKPTKHEMQCLCEMRSQLFVTITSAESPLYCTAMDSIDNQIVGCCNEVDHDDVAMRRPSARIPYIILCRKHKERLIRHNCCPTCGLFCSQGKFMHCSNGHQYHRDCEMYYEKKPLCPHCGSYGLSFDVIITMAGKRKPVQPPLRKEFPKEPSAKISLPGSGDNTKLAEQQPVQKKSDEPLINPELVHIPEPTNNANVEKPERYTFISLYNAAKNGELQKLVNVLANGFNANHTFKEQGHRTGLHVAADKGFLACVHVLVQAGAQVDVLDRNQLSPLMLAAANGKADVVRYLMKVGADVTLKGEDGMTALHMAAKSGHLDVCQVILSECKVPRTLVDSVDDGGWTSLIWACEFRHADVARYLLNNKCDPLIRDSEQNIALHWSAFSGSSDITELLLNLGCDVNAVNVHGDTPLHIASRQNQYAVSVLLLSRGAKVGEVNAMGETAIDCCSGTGDTLNALQLNFKVNQRAEHMLEKTIKILTNDISRGKESNPVQCVNGFDSEDKPTDFVYVTESCFTSKVNVDRTITSLQSCRCEDNCSSDKCLCGNISLRCWYDDEGKLVPEFNYADPPMLFECNPACDCNKITCNNRVVQHGLTQRFQLFRTEGKGWGIRTLRHISKGSYVCEYVGEIISDSEADQREDDSYLFDLDNRDGETYCIDARRYGNLARFINHSCAPNLLPVRVFIEHQDLHFPRIAFFANRDIDADEELGFDYGEKFWIIKCKSFTCTCGAETCKYSDKTIQTTLDNYRKKVQAEEIRVAQQAAAKA</sequence>
<feature type="region of interest" description="Disordered" evidence="6">
    <location>
        <begin position="94"/>
        <end position="147"/>
    </location>
</feature>
<dbReference type="InterPro" id="IPR002110">
    <property type="entry name" value="Ankyrin_rpt"/>
</dbReference>
<dbReference type="GO" id="GO:0008270">
    <property type="term" value="F:zinc ion binding"/>
    <property type="evidence" value="ECO:0007669"/>
    <property type="project" value="InterPro"/>
</dbReference>
<dbReference type="Pfam" id="PF12796">
    <property type="entry name" value="Ank_2"/>
    <property type="match status" value="2"/>
</dbReference>
<keyword evidence="2" id="KW-0158">Chromosome</keyword>
<dbReference type="GO" id="GO:0046974">
    <property type="term" value="F:histone H3K9 methyltransferase activity"/>
    <property type="evidence" value="ECO:0007669"/>
    <property type="project" value="TreeGrafter"/>
</dbReference>
<dbReference type="GO" id="GO:0002039">
    <property type="term" value="F:p53 binding"/>
    <property type="evidence" value="ECO:0007669"/>
    <property type="project" value="InterPro"/>
</dbReference>
<dbReference type="PROSITE" id="PS50867">
    <property type="entry name" value="PRE_SET"/>
    <property type="match status" value="1"/>
</dbReference>
<keyword evidence="3" id="KW-0489">Methyltransferase</keyword>
<dbReference type="CDD" id="cd20905">
    <property type="entry name" value="EHMT_ZBD"/>
    <property type="match status" value="1"/>
</dbReference>
<evidence type="ECO:0008006" key="11">
    <source>
        <dbReference type="Google" id="ProtNLM"/>
    </source>
</evidence>
<feature type="domain" description="Pre-SET" evidence="8">
    <location>
        <begin position="1159"/>
        <end position="1223"/>
    </location>
</feature>
<feature type="compositionally biased region" description="Polar residues" evidence="6">
    <location>
        <begin position="188"/>
        <end position="201"/>
    </location>
</feature>
<evidence type="ECO:0000256" key="5">
    <source>
        <dbReference type="PROSITE-ProRule" id="PRU00023"/>
    </source>
</evidence>
<feature type="compositionally biased region" description="Basic and acidic residues" evidence="6">
    <location>
        <begin position="407"/>
        <end position="424"/>
    </location>
</feature>
<dbReference type="Pfam" id="PF21533">
    <property type="entry name" value="EHMT1-2_CRR"/>
    <property type="match status" value="1"/>
</dbReference>
<feature type="repeat" description="ANK" evidence="5">
    <location>
        <begin position="1037"/>
        <end position="1069"/>
    </location>
</feature>
<feature type="compositionally biased region" description="Basic and acidic residues" evidence="6">
    <location>
        <begin position="215"/>
        <end position="251"/>
    </location>
</feature>
<dbReference type="Gene3D" id="1.25.40.20">
    <property type="entry name" value="Ankyrin repeat-containing domain"/>
    <property type="match status" value="2"/>
</dbReference>
<feature type="region of interest" description="Disordered" evidence="6">
    <location>
        <begin position="1"/>
        <end position="32"/>
    </location>
</feature>
<feature type="compositionally biased region" description="Basic and acidic residues" evidence="6">
    <location>
        <begin position="268"/>
        <end position="289"/>
    </location>
</feature>
<feature type="compositionally biased region" description="Low complexity" evidence="6">
    <location>
        <begin position="468"/>
        <end position="477"/>
    </location>
</feature>
<comment type="subcellular location">
    <subcellularLocation>
        <location evidence="1">Chromosome</location>
    </subcellularLocation>
</comment>
<dbReference type="InterPro" id="IPR043550">
    <property type="entry name" value="EHMT1/EHMT2"/>
</dbReference>
<gene>
    <name evidence="9" type="ORF">TSAR_002878</name>
</gene>
<dbReference type="PROSITE" id="PS50088">
    <property type="entry name" value="ANK_REPEAT"/>
    <property type="match status" value="5"/>
</dbReference>
<keyword evidence="10" id="KW-1185">Reference proteome</keyword>
<dbReference type="GO" id="GO:0005634">
    <property type="term" value="C:nucleus"/>
    <property type="evidence" value="ECO:0007669"/>
    <property type="project" value="InterPro"/>
</dbReference>
<dbReference type="PROSITE" id="PS50297">
    <property type="entry name" value="ANK_REP_REGION"/>
    <property type="match status" value="5"/>
</dbReference>
<keyword evidence="4" id="KW-0949">S-adenosyl-L-methionine</keyword>
<evidence type="ECO:0000256" key="4">
    <source>
        <dbReference type="ARBA" id="ARBA00022691"/>
    </source>
</evidence>
<feature type="domain" description="SET" evidence="7">
    <location>
        <begin position="1226"/>
        <end position="1343"/>
    </location>
</feature>
<name>A0A232FBY9_9HYME</name>
<dbReference type="Gene3D" id="2.170.270.10">
    <property type="entry name" value="SET domain"/>
    <property type="match status" value="1"/>
</dbReference>
<feature type="region of interest" description="Disordered" evidence="6">
    <location>
        <begin position="769"/>
        <end position="805"/>
    </location>
</feature>
<evidence type="ECO:0000313" key="10">
    <source>
        <dbReference type="Proteomes" id="UP000215335"/>
    </source>
</evidence>
<dbReference type="SMART" id="SM00248">
    <property type="entry name" value="ANK"/>
    <property type="match status" value="6"/>
</dbReference>
<feature type="compositionally biased region" description="Polar residues" evidence="6">
    <location>
        <begin position="1"/>
        <end position="14"/>
    </location>
</feature>
<dbReference type="Pfam" id="PF05033">
    <property type="entry name" value="Pre-SET"/>
    <property type="match status" value="1"/>
</dbReference>
<reference evidence="9 10" key="1">
    <citation type="journal article" date="2017" name="Curr. Biol.">
        <title>The Evolution of Venom by Co-option of Single-Copy Genes.</title>
        <authorList>
            <person name="Martinson E.O."/>
            <person name="Mrinalini"/>
            <person name="Kelkar Y.D."/>
            <person name="Chang C.H."/>
            <person name="Werren J.H."/>
        </authorList>
    </citation>
    <scope>NUCLEOTIDE SEQUENCE [LARGE SCALE GENOMIC DNA]</scope>
    <source>
        <strain evidence="9 10">Alberta</strain>
        <tissue evidence="9">Whole body</tissue>
    </source>
</reference>
<protein>
    <recommendedName>
        <fullName evidence="11">Histone-lysine N-methyltransferase</fullName>
    </recommendedName>
</protein>
<evidence type="ECO:0000256" key="3">
    <source>
        <dbReference type="ARBA" id="ARBA00022603"/>
    </source>
</evidence>
<feature type="compositionally biased region" description="Basic and acidic residues" evidence="6">
    <location>
        <begin position="298"/>
        <end position="312"/>
    </location>
</feature>
<organism evidence="9 10">
    <name type="scientific">Trichomalopsis sarcophagae</name>
    <dbReference type="NCBI Taxonomy" id="543379"/>
    <lineage>
        <taxon>Eukaryota</taxon>
        <taxon>Metazoa</taxon>
        <taxon>Ecdysozoa</taxon>
        <taxon>Arthropoda</taxon>
        <taxon>Hexapoda</taxon>
        <taxon>Insecta</taxon>
        <taxon>Pterygota</taxon>
        <taxon>Neoptera</taxon>
        <taxon>Endopterygota</taxon>
        <taxon>Hymenoptera</taxon>
        <taxon>Apocrita</taxon>
        <taxon>Proctotrupomorpha</taxon>
        <taxon>Chalcidoidea</taxon>
        <taxon>Pteromalidae</taxon>
        <taxon>Pteromalinae</taxon>
        <taxon>Trichomalopsis</taxon>
    </lineage>
</organism>
<feature type="compositionally biased region" description="Basic and acidic residues" evidence="6">
    <location>
        <begin position="344"/>
        <end position="368"/>
    </location>
</feature>